<gene>
    <name evidence="2" type="ORF">JCM21531_3636</name>
</gene>
<reference evidence="2" key="1">
    <citation type="journal article" date="2014" name="Genome Announc.">
        <title>Draft Genome Sequence of Clostridium straminisolvens Strain JCM 21531T, Isolated from a Cellulose-Degrading Bacterial Community.</title>
        <authorList>
            <person name="Yuki M."/>
            <person name="Oshima K."/>
            <person name="Suda W."/>
            <person name="Sakamoto M."/>
            <person name="Kitamura K."/>
            <person name="Iida T."/>
            <person name="Hattori M."/>
            <person name="Ohkuma M."/>
        </authorList>
    </citation>
    <scope>NUCLEOTIDE SEQUENCE [LARGE SCALE GENOMIC DNA]</scope>
    <source>
        <strain evidence="2">JCM 21531</strain>
    </source>
</reference>
<evidence type="ECO:0000313" key="3">
    <source>
        <dbReference type="Proteomes" id="UP000019109"/>
    </source>
</evidence>
<evidence type="ECO:0000313" key="2">
    <source>
        <dbReference type="EMBL" id="GAE90055.1"/>
    </source>
</evidence>
<dbReference type="InterPro" id="IPR027417">
    <property type="entry name" value="P-loop_NTPase"/>
</dbReference>
<organism evidence="2 3">
    <name type="scientific">Acetivibrio straminisolvens JCM 21531</name>
    <dbReference type="NCBI Taxonomy" id="1294263"/>
    <lineage>
        <taxon>Bacteria</taxon>
        <taxon>Bacillati</taxon>
        <taxon>Bacillota</taxon>
        <taxon>Clostridia</taxon>
        <taxon>Eubacteriales</taxon>
        <taxon>Oscillospiraceae</taxon>
        <taxon>Acetivibrio</taxon>
    </lineage>
</organism>
<dbReference type="EMBL" id="BAVR01000054">
    <property type="protein sequence ID" value="GAE90055.1"/>
    <property type="molecule type" value="Genomic_DNA"/>
</dbReference>
<dbReference type="RefSeq" id="WP_279379065.1">
    <property type="nucleotide sequence ID" value="NZ_BAVR01000054.1"/>
</dbReference>
<dbReference type="Gene3D" id="3.40.50.300">
    <property type="entry name" value="P-loop containing nucleotide triphosphate hydrolases"/>
    <property type="match status" value="1"/>
</dbReference>
<feature type="domain" description="AAA" evidence="1">
    <location>
        <begin position="51"/>
        <end position="76"/>
    </location>
</feature>
<protein>
    <recommendedName>
        <fullName evidence="1">AAA domain-containing protein</fullName>
    </recommendedName>
</protein>
<comment type="caution">
    <text evidence="2">The sequence shown here is derived from an EMBL/GenBank/DDBJ whole genome shotgun (WGS) entry which is preliminary data.</text>
</comment>
<accession>W4V9H5</accession>
<name>W4V9H5_9FIRM</name>
<dbReference type="InterPro" id="IPR041682">
    <property type="entry name" value="AAA_14"/>
</dbReference>
<keyword evidence="3" id="KW-1185">Reference proteome</keyword>
<dbReference type="Pfam" id="PF13173">
    <property type="entry name" value="AAA_14"/>
    <property type="match status" value="1"/>
</dbReference>
<proteinExistence type="predicted"/>
<sequence length="94" mass="11313">MAITSIENVIKLLYSYNPWWRVGTMPQDMVKPTKRFAYFESMHWLEHDSVRRFVLLSGARRVGKTTIMYQMIQNLLDKACRQRVFCMYPLITQY</sequence>
<dbReference type="AlphaFoldDB" id="W4V9H5"/>
<dbReference type="Proteomes" id="UP000019109">
    <property type="component" value="Unassembled WGS sequence"/>
</dbReference>
<dbReference type="SUPFAM" id="SSF52540">
    <property type="entry name" value="P-loop containing nucleoside triphosphate hydrolases"/>
    <property type="match status" value="1"/>
</dbReference>
<evidence type="ECO:0000259" key="1">
    <source>
        <dbReference type="Pfam" id="PF13173"/>
    </source>
</evidence>